<reference evidence="3 4" key="1">
    <citation type="journal article" date="2012" name="Stand. Genomic Sci.">
        <title>Complete genome sequence of Terriglobus saanensis type strain SP1PR4(T), an Acidobacteria from tundra soil.</title>
        <authorList>
            <person name="Rawat S.R."/>
            <person name="Mannisto M.K."/>
            <person name="Starovoytov V."/>
            <person name="Goodwin L."/>
            <person name="Nolan M."/>
            <person name="Hauser L."/>
            <person name="Land M."/>
            <person name="Davenport K.W."/>
            <person name="Woyke T."/>
            <person name="Haggblom M.M."/>
        </authorList>
    </citation>
    <scope>NUCLEOTIDE SEQUENCE</scope>
    <source>
        <strain evidence="4">ATCC BAA-1853 / DSM 23119 / SP1PR4</strain>
    </source>
</reference>
<dbReference type="eggNOG" id="ENOG5030NCR">
    <property type="taxonomic scope" value="Bacteria"/>
</dbReference>
<accession>E8V3J2</accession>
<dbReference type="OrthoDB" id="122285at2"/>
<name>E8V3J2_TERSS</name>
<dbReference type="RefSeq" id="WP_013569338.1">
    <property type="nucleotide sequence ID" value="NC_014963.1"/>
</dbReference>
<gene>
    <name evidence="3" type="ordered locus">AciPR4_2835</name>
</gene>
<evidence type="ECO:0000313" key="4">
    <source>
        <dbReference type="Proteomes" id="UP000006844"/>
    </source>
</evidence>
<sequence length="176" mass="19243">MRKLRSTFIAVLFLSPGMLRAADPFLGKWNLDIKRSKYPAPYCPARMTIEMTSAPNGVHYHSETHLANGASFSADYVAHYDDHPTMVAGAKGVLLPVSLHRESSNVVIARYVSGLETRATSRRIVSADGNTMTVTTTSRDGSGNEFTNVGVYKKANSSSTGEFDLSRTKTDRLVPK</sequence>
<protein>
    <recommendedName>
        <fullName evidence="5">Lipocalin-like domain-containing protein</fullName>
    </recommendedName>
</protein>
<keyword evidence="4" id="KW-1185">Reference proteome</keyword>
<feature type="region of interest" description="Disordered" evidence="1">
    <location>
        <begin position="157"/>
        <end position="176"/>
    </location>
</feature>
<dbReference type="AlphaFoldDB" id="E8V3J2"/>
<evidence type="ECO:0000256" key="1">
    <source>
        <dbReference type="SAM" id="MobiDB-lite"/>
    </source>
</evidence>
<feature type="chain" id="PRO_5003229142" description="Lipocalin-like domain-containing protein" evidence="2">
    <location>
        <begin position="22"/>
        <end position="176"/>
    </location>
</feature>
<organism evidence="3 4">
    <name type="scientific">Terriglobus saanensis (strain ATCC BAA-1853 / DSM 23119 / SP1PR4)</name>
    <dbReference type="NCBI Taxonomy" id="401053"/>
    <lineage>
        <taxon>Bacteria</taxon>
        <taxon>Pseudomonadati</taxon>
        <taxon>Acidobacteriota</taxon>
        <taxon>Terriglobia</taxon>
        <taxon>Terriglobales</taxon>
        <taxon>Acidobacteriaceae</taxon>
        <taxon>Terriglobus</taxon>
    </lineage>
</organism>
<dbReference type="STRING" id="401053.AciPR4_2835"/>
<dbReference type="HOGENOM" id="CLU_1569907_0_0_0"/>
<dbReference type="KEGG" id="tsa:AciPR4_2835"/>
<dbReference type="Proteomes" id="UP000006844">
    <property type="component" value="Chromosome"/>
</dbReference>
<feature type="signal peptide" evidence="2">
    <location>
        <begin position="1"/>
        <end position="21"/>
    </location>
</feature>
<evidence type="ECO:0000256" key="2">
    <source>
        <dbReference type="SAM" id="SignalP"/>
    </source>
</evidence>
<keyword evidence="2" id="KW-0732">Signal</keyword>
<proteinExistence type="predicted"/>
<feature type="compositionally biased region" description="Basic and acidic residues" evidence="1">
    <location>
        <begin position="164"/>
        <end position="176"/>
    </location>
</feature>
<evidence type="ECO:0000313" key="3">
    <source>
        <dbReference type="EMBL" id="ADV83605.1"/>
    </source>
</evidence>
<dbReference type="EMBL" id="CP002467">
    <property type="protein sequence ID" value="ADV83605.1"/>
    <property type="molecule type" value="Genomic_DNA"/>
</dbReference>
<evidence type="ECO:0008006" key="5">
    <source>
        <dbReference type="Google" id="ProtNLM"/>
    </source>
</evidence>